<organism evidence="2">
    <name type="scientific">hydrothermal vent metagenome</name>
    <dbReference type="NCBI Taxonomy" id="652676"/>
    <lineage>
        <taxon>unclassified sequences</taxon>
        <taxon>metagenomes</taxon>
        <taxon>ecological metagenomes</taxon>
    </lineage>
</organism>
<gene>
    <name evidence="2" type="ORF">MNBD_GAMMA09-3697</name>
</gene>
<evidence type="ECO:0000256" key="1">
    <source>
        <dbReference type="SAM" id="Phobius"/>
    </source>
</evidence>
<name>A0A3B0XPX6_9ZZZZ</name>
<protein>
    <submittedName>
        <fullName evidence="2">Uncharacterized protein</fullName>
    </submittedName>
</protein>
<feature type="transmembrane region" description="Helical" evidence="1">
    <location>
        <begin position="12"/>
        <end position="34"/>
    </location>
</feature>
<dbReference type="EMBL" id="UOFI01000065">
    <property type="protein sequence ID" value="VAW65242.1"/>
    <property type="molecule type" value="Genomic_DNA"/>
</dbReference>
<accession>A0A3B0XPX6</accession>
<evidence type="ECO:0000313" key="2">
    <source>
        <dbReference type="EMBL" id="VAW65242.1"/>
    </source>
</evidence>
<sequence length="264" mass="29830">MDSMAHSDQGEEGYFTILGMVLGFLATCLIGVFILGAYSKLPGLEVLSAAGPLVIAIGVVIAFSNHRHTVKRMQRDERVRASKSYLDEAINTLERSFELLMGGKENINQPPNDRLGWLSAARTLLSYEEIKKLISIRDHKLIIDEQEEYWRKRFYDVLQSNAVGFDVGYYRGGIAHKINATIAGGQPPPRTVNSSPPLEPRSLAVIYQFSRWPEDKIDPVEKVDVAERFSKNEILAGNRGLCEFLEQDYHKHWKRIQARQNPGS</sequence>
<keyword evidence="1" id="KW-1133">Transmembrane helix</keyword>
<proteinExistence type="predicted"/>
<reference evidence="2" key="1">
    <citation type="submission" date="2018-06" db="EMBL/GenBank/DDBJ databases">
        <authorList>
            <person name="Zhirakovskaya E."/>
        </authorList>
    </citation>
    <scope>NUCLEOTIDE SEQUENCE</scope>
</reference>
<keyword evidence="1" id="KW-0472">Membrane</keyword>
<keyword evidence="1" id="KW-0812">Transmembrane</keyword>
<dbReference type="AlphaFoldDB" id="A0A3B0XPX6"/>
<feature type="transmembrane region" description="Helical" evidence="1">
    <location>
        <begin position="46"/>
        <end position="65"/>
    </location>
</feature>